<protein>
    <submittedName>
        <fullName evidence="1">Uncharacterized protein</fullName>
    </submittedName>
</protein>
<evidence type="ECO:0000313" key="1">
    <source>
        <dbReference type="EMBL" id="MBM7714762.1"/>
    </source>
</evidence>
<dbReference type="EMBL" id="JAFBFH010000009">
    <property type="protein sequence ID" value="MBM7714762.1"/>
    <property type="molecule type" value="Genomic_DNA"/>
</dbReference>
<keyword evidence="2" id="KW-1185">Reference proteome</keyword>
<dbReference type="Proteomes" id="UP000823485">
    <property type="component" value="Unassembled WGS sequence"/>
</dbReference>
<organism evidence="1 2">
    <name type="scientific">Siminovitchia thermophila</name>
    <dbReference type="NCBI Taxonomy" id="1245522"/>
    <lineage>
        <taxon>Bacteria</taxon>
        <taxon>Bacillati</taxon>
        <taxon>Bacillota</taxon>
        <taxon>Bacilli</taxon>
        <taxon>Bacillales</taxon>
        <taxon>Bacillaceae</taxon>
        <taxon>Siminovitchia</taxon>
    </lineage>
</organism>
<gene>
    <name evidence="1" type="ORF">JOC94_001734</name>
</gene>
<proteinExistence type="predicted"/>
<accession>A0ABS2R557</accession>
<comment type="caution">
    <text evidence="1">The sequence shown here is derived from an EMBL/GenBank/DDBJ whole genome shotgun (WGS) entry which is preliminary data.</text>
</comment>
<evidence type="ECO:0000313" key="2">
    <source>
        <dbReference type="Proteomes" id="UP000823485"/>
    </source>
</evidence>
<reference evidence="1 2" key="1">
    <citation type="submission" date="2021-01" db="EMBL/GenBank/DDBJ databases">
        <title>Genomic Encyclopedia of Type Strains, Phase IV (KMG-IV): sequencing the most valuable type-strain genomes for metagenomic binning, comparative biology and taxonomic classification.</title>
        <authorList>
            <person name="Goeker M."/>
        </authorList>
    </citation>
    <scope>NUCLEOTIDE SEQUENCE [LARGE SCALE GENOMIC DNA]</scope>
    <source>
        <strain evidence="1 2">DSM 105453</strain>
    </source>
</reference>
<sequence length="48" mass="5740">MMKIFVLFKESSYTCLKNKKLFNGHINPETAFYIKYISEFSVMKIRLS</sequence>
<name>A0ABS2R557_9BACI</name>